<comment type="caution">
    <text evidence="2">The sequence shown here is derived from an EMBL/GenBank/DDBJ whole genome shotgun (WGS) entry which is preliminary data.</text>
</comment>
<evidence type="ECO:0000313" key="3">
    <source>
        <dbReference type="Proteomes" id="UP000004959"/>
    </source>
</evidence>
<dbReference type="GO" id="GO:0008745">
    <property type="term" value="F:N-acetylmuramoyl-L-alanine amidase activity"/>
    <property type="evidence" value="ECO:0007669"/>
    <property type="project" value="InterPro"/>
</dbReference>
<dbReference type="eggNOG" id="COG5632">
    <property type="taxonomic scope" value="Bacteria"/>
</dbReference>
<dbReference type="CDD" id="cd06583">
    <property type="entry name" value="PGRP"/>
    <property type="match status" value="1"/>
</dbReference>
<keyword evidence="3" id="KW-1185">Reference proteome</keyword>
<dbReference type="PATRIC" id="fig|1045004.4.peg.232"/>
<name>G9WHL6_9LACO</name>
<dbReference type="RefSeq" id="WP_007744575.1">
    <property type="nucleotide sequence ID" value="NZ_CM001398.1"/>
</dbReference>
<sequence>MSDQQLKIIRRYMTHNDCFMQGDPLKASGIMIHSTAEPGIMAADWFDLWDRSYAAGQIDRQVAVRAFVDDKVVCQYLPWTMRAWRAAGPANLSFIGIETCEPAGLYYGPDGFQLIGYDPSVFHEYFHKVWQNDIQLSVFLCRQYHIDPGSIISHHEGYLAGLASDHQDPEHWWRYHAKTMDDFRREVKMRLDTGDENGKKEKRKV</sequence>
<evidence type="ECO:0000313" key="2">
    <source>
        <dbReference type="EMBL" id="EHN58355.1"/>
    </source>
</evidence>
<gene>
    <name evidence="2" type="ORF">OKIT_0230</name>
</gene>
<evidence type="ECO:0000259" key="1">
    <source>
        <dbReference type="SMART" id="SM00644"/>
    </source>
</evidence>
<dbReference type="Proteomes" id="UP000004959">
    <property type="component" value="Chromosome"/>
</dbReference>
<dbReference type="GO" id="GO:0009253">
    <property type="term" value="P:peptidoglycan catabolic process"/>
    <property type="evidence" value="ECO:0007669"/>
    <property type="project" value="InterPro"/>
</dbReference>
<reference evidence="2 3" key="1">
    <citation type="journal article" date="2012" name="PLoS ONE">
        <title>Functional divergence in the genus oenococcus as predicted by genome sequencing of the newly-described species, Oenococcus kitaharae.</title>
        <authorList>
            <person name="Borneman A.R."/>
            <person name="McCarthy J.M."/>
            <person name="Chambers P.J."/>
            <person name="Bartowsky E.J."/>
        </authorList>
    </citation>
    <scope>NUCLEOTIDE SEQUENCE [LARGE SCALE GENOMIC DNA]</scope>
    <source>
        <strain evidence="3">DSM17330</strain>
    </source>
</reference>
<dbReference type="STRING" id="336988.NT96_04345"/>
<dbReference type="SUPFAM" id="SSF55846">
    <property type="entry name" value="N-acetylmuramoyl-L-alanine amidase-like"/>
    <property type="match status" value="1"/>
</dbReference>
<dbReference type="SMART" id="SM00644">
    <property type="entry name" value="Ami_2"/>
    <property type="match status" value="1"/>
</dbReference>
<dbReference type="HOGENOM" id="CLU_092358_1_0_9"/>
<dbReference type="InterPro" id="IPR002502">
    <property type="entry name" value="Amidase_domain"/>
</dbReference>
<protein>
    <submittedName>
        <fullName evidence="2">LysM-like peptidoglycan-binding protein</fullName>
    </submittedName>
</protein>
<dbReference type="EMBL" id="AFVZ01000001">
    <property type="protein sequence ID" value="EHN58355.1"/>
    <property type="molecule type" value="Genomic_DNA"/>
</dbReference>
<dbReference type="Pfam" id="PF01510">
    <property type="entry name" value="Amidase_2"/>
    <property type="match status" value="1"/>
</dbReference>
<dbReference type="Gene3D" id="3.40.80.10">
    <property type="entry name" value="Peptidoglycan recognition protein-like"/>
    <property type="match status" value="1"/>
</dbReference>
<dbReference type="AlphaFoldDB" id="G9WHL6"/>
<accession>G9WHL6</accession>
<feature type="domain" description="N-acetylmuramoyl-L-alanine amidase" evidence="1">
    <location>
        <begin position="15"/>
        <end position="170"/>
    </location>
</feature>
<organism evidence="2 3">
    <name type="scientific">Oenococcus kitaharae DSM 17330</name>
    <dbReference type="NCBI Taxonomy" id="1045004"/>
    <lineage>
        <taxon>Bacteria</taxon>
        <taxon>Bacillati</taxon>
        <taxon>Bacillota</taxon>
        <taxon>Bacilli</taxon>
        <taxon>Lactobacillales</taxon>
        <taxon>Lactobacillaceae</taxon>
        <taxon>Oenococcus</taxon>
    </lineage>
</organism>
<proteinExistence type="predicted"/>
<dbReference type="InterPro" id="IPR036505">
    <property type="entry name" value="Amidase/PGRP_sf"/>
</dbReference>